<dbReference type="AlphaFoldDB" id="A0A934WQ95"/>
<reference evidence="2" key="1">
    <citation type="submission" date="2021-01" db="EMBL/GenBank/DDBJ databases">
        <title>Genome public.</title>
        <authorList>
            <person name="Liu C."/>
            <person name="Sun Q."/>
        </authorList>
    </citation>
    <scope>NUCLEOTIDE SEQUENCE</scope>
    <source>
        <strain evidence="2">M6</strain>
    </source>
</reference>
<dbReference type="EMBL" id="JAEQMG010000011">
    <property type="protein sequence ID" value="MBK6087188.1"/>
    <property type="molecule type" value="Genomic_DNA"/>
</dbReference>
<feature type="signal peptide" evidence="1">
    <location>
        <begin position="1"/>
        <end position="25"/>
    </location>
</feature>
<organism evidence="2 3">
    <name type="scientific">Ruminococcus difficilis</name>
    <dbReference type="NCBI Taxonomy" id="2763069"/>
    <lineage>
        <taxon>Bacteria</taxon>
        <taxon>Bacillati</taxon>
        <taxon>Bacillota</taxon>
        <taxon>Clostridia</taxon>
        <taxon>Eubacteriales</taxon>
        <taxon>Oscillospiraceae</taxon>
        <taxon>Ruminococcus</taxon>
    </lineage>
</organism>
<keyword evidence="3" id="KW-1185">Reference proteome</keyword>
<feature type="chain" id="PRO_5037164978" evidence="1">
    <location>
        <begin position="26"/>
        <end position="202"/>
    </location>
</feature>
<accession>A0A934WQ95</accession>
<keyword evidence="1" id="KW-0732">Signal</keyword>
<dbReference type="Proteomes" id="UP000633365">
    <property type="component" value="Unassembled WGS sequence"/>
</dbReference>
<evidence type="ECO:0000313" key="2">
    <source>
        <dbReference type="EMBL" id="MBK6087188.1"/>
    </source>
</evidence>
<proteinExistence type="predicted"/>
<dbReference type="RefSeq" id="WP_201426524.1">
    <property type="nucleotide sequence ID" value="NZ_JAEQMG010000011.1"/>
</dbReference>
<gene>
    <name evidence="2" type="ORF">JKK62_00705</name>
</gene>
<protein>
    <submittedName>
        <fullName evidence="2">Uncharacterized protein</fullName>
    </submittedName>
</protein>
<evidence type="ECO:0000256" key="1">
    <source>
        <dbReference type="SAM" id="SignalP"/>
    </source>
</evidence>
<comment type="caution">
    <text evidence="2">The sequence shown here is derived from an EMBL/GenBank/DDBJ whole genome shotgun (WGS) entry which is preliminary data.</text>
</comment>
<name>A0A934WQ95_9FIRM</name>
<sequence>MKVKRIISITIAAALAALSAVSVSAAQLTETNRSGNTEVIAHIDGAAPGDVSYIITIPDVVDFGTLAIPADDNDDHNKDVTYAVEATEITGLDTAKQAIAVYVKDQNASADDRAFQIANKENSAIEFNYDVYRSTETLNESTRVNNGDFFTKGYYLTSFNEEGQTLNGTLRFHQKQLYGQNIAEIAGDYSGYMVFFSTIDNV</sequence>
<evidence type="ECO:0000313" key="3">
    <source>
        <dbReference type="Proteomes" id="UP000633365"/>
    </source>
</evidence>